<organism evidence="2 3">
    <name type="scientific">Pleurodeles waltl</name>
    <name type="common">Iberian ribbed newt</name>
    <dbReference type="NCBI Taxonomy" id="8319"/>
    <lineage>
        <taxon>Eukaryota</taxon>
        <taxon>Metazoa</taxon>
        <taxon>Chordata</taxon>
        <taxon>Craniata</taxon>
        <taxon>Vertebrata</taxon>
        <taxon>Euteleostomi</taxon>
        <taxon>Amphibia</taxon>
        <taxon>Batrachia</taxon>
        <taxon>Caudata</taxon>
        <taxon>Salamandroidea</taxon>
        <taxon>Salamandridae</taxon>
        <taxon>Pleurodelinae</taxon>
        <taxon>Pleurodeles</taxon>
    </lineage>
</organism>
<comment type="caution">
    <text evidence="2">The sequence shown here is derived from an EMBL/GenBank/DDBJ whole genome shotgun (WGS) entry which is preliminary data.</text>
</comment>
<keyword evidence="1" id="KW-1133">Transmembrane helix</keyword>
<accession>A0AAV7V3X0</accession>
<keyword evidence="1" id="KW-0472">Membrane</keyword>
<keyword evidence="3" id="KW-1185">Reference proteome</keyword>
<evidence type="ECO:0000313" key="3">
    <source>
        <dbReference type="Proteomes" id="UP001066276"/>
    </source>
</evidence>
<evidence type="ECO:0000313" key="2">
    <source>
        <dbReference type="EMBL" id="KAJ1195477.1"/>
    </source>
</evidence>
<feature type="transmembrane region" description="Helical" evidence="1">
    <location>
        <begin position="45"/>
        <end position="66"/>
    </location>
</feature>
<dbReference type="EMBL" id="JANPWB010000004">
    <property type="protein sequence ID" value="KAJ1195477.1"/>
    <property type="molecule type" value="Genomic_DNA"/>
</dbReference>
<dbReference type="Proteomes" id="UP001066276">
    <property type="component" value="Chromosome 2_2"/>
</dbReference>
<reference evidence="2" key="1">
    <citation type="journal article" date="2022" name="bioRxiv">
        <title>Sequencing and chromosome-scale assembly of the giantPleurodeles waltlgenome.</title>
        <authorList>
            <person name="Brown T."/>
            <person name="Elewa A."/>
            <person name="Iarovenko S."/>
            <person name="Subramanian E."/>
            <person name="Araus A.J."/>
            <person name="Petzold A."/>
            <person name="Susuki M."/>
            <person name="Suzuki K.-i.T."/>
            <person name="Hayashi T."/>
            <person name="Toyoda A."/>
            <person name="Oliveira C."/>
            <person name="Osipova E."/>
            <person name="Leigh N.D."/>
            <person name="Simon A."/>
            <person name="Yun M.H."/>
        </authorList>
    </citation>
    <scope>NUCLEOTIDE SEQUENCE</scope>
    <source>
        <strain evidence="2">20211129_DDA</strain>
        <tissue evidence="2">Liver</tissue>
    </source>
</reference>
<sequence length="265" mass="29409">MALWFRAKSGTALHYVSCVCLISLPPWTLQTLLRRWELLPSPCLVTLLCQLLSAAVGVSAVSWGLLGWRLLGGSWMPVPSGQRRLRAGVQLTEGAALPPSSECRGRGWVWRGGKPTALRKPARNRTVHAAQIHLSGEVEDNMDDDDMDGAIHVVHAMHPEGCLQKRIPKCNIQNPADYFSRHARPTTVQEDVEAEGVEDYVQLVVDQSQPLPVLMQEFQSAAQAGECIQPAIASVRTRKWHEMNRDLSTRTEDACSTLAAFYHVR</sequence>
<gene>
    <name evidence="2" type="ORF">NDU88_004757</name>
</gene>
<protein>
    <submittedName>
        <fullName evidence="2">Uncharacterized protein</fullName>
    </submittedName>
</protein>
<proteinExistence type="predicted"/>
<keyword evidence="1" id="KW-0812">Transmembrane</keyword>
<dbReference type="AlphaFoldDB" id="A0AAV7V3X0"/>
<name>A0AAV7V3X0_PLEWA</name>
<feature type="transmembrane region" description="Helical" evidence="1">
    <location>
        <begin position="12"/>
        <end position="33"/>
    </location>
</feature>
<evidence type="ECO:0000256" key="1">
    <source>
        <dbReference type="SAM" id="Phobius"/>
    </source>
</evidence>